<dbReference type="InterPro" id="IPR051704">
    <property type="entry name" value="FAD_aromatic-hydroxylase"/>
</dbReference>
<keyword evidence="1" id="KW-0285">Flavoprotein</keyword>
<dbReference type="GO" id="GO:0071949">
    <property type="term" value="F:FAD binding"/>
    <property type="evidence" value="ECO:0007669"/>
    <property type="project" value="InterPro"/>
</dbReference>
<dbReference type="SUPFAM" id="SSF51905">
    <property type="entry name" value="FAD/NAD(P)-binding domain"/>
    <property type="match status" value="1"/>
</dbReference>
<dbReference type="Pfam" id="PF01494">
    <property type="entry name" value="FAD_binding_3"/>
    <property type="match status" value="1"/>
</dbReference>
<dbReference type="InterPro" id="IPR036188">
    <property type="entry name" value="FAD/NAD-bd_sf"/>
</dbReference>
<evidence type="ECO:0000313" key="6">
    <source>
        <dbReference type="Proteomes" id="UP001303473"/>
    </source>
</evidence>
<sequence>MSSSLEPLRVLIVGAGIAGPALALWLSRLGCQITIIERSAGLRASGQQIDLRREGVPVMKRMGLEPAVRAALVKEPGVRLVDKHGRGVAYFPALKTGTGQQSLTSEFEIMRGDLVRILYDATRDLPGVEYVFNTAVQTLHQSESGDGSVEVGFGDGRSGTYDVVVGADGTFSTVRELMYPGQDFKHVDGQQIAFYSIPSQPGDPVDATGTVAAGGRIMFTRKDHPDYLRVYLMADENVEVLKEARETKDVQKQKQAWAGYFRDAGWQAQRFVDGLLHAKEADDLYTQQLYQVRLSQGMWSKGHTTLVGDAGYSPSNGLGTTFALVGAYVLAGELGRNCKKGDTWDIHGVQAALRAYEEKLRGLTDPVLTDNPFGEWAEKWLLPQTEWGIWIAHLLLRIMMLLRIPDMIIWFMSGRNEKKGWKVPEYPELENKE</sequence>
<feature type="domain" description="FAD-binding" evidence="4">
    <location>
        <begin position="9"/>
        <end position="336"/>
    </location>
</feature>
<dbReference type="Gene3D" id="3.30.9.10">
    <property type="entry name" value="D-Amino Acid Oxidase, subunit A, domain 2"/>
    <property type="match status" value="1"/>
</dbReference>
<organism evidence="5 6">
    <name type="scientific">Diplogelasinospora grovesii</name>
    <dbReference type="NCBI Taxonomy" id="303347"/>
    <lineage>
        <taxon>Eukaryota</taxon>
        <taxon>Fungi</taxon>
        <taxon>Dikarya</taxon>
        <taxon>Ascomycota</taxon>
        <taxon>Pezizomycotina</taxon>
        <taxon>Sordariomycetes</taxon>
        <taxon>Sordariomycetidae</taxon>
        <taxon>Sordariales</taxon>
        <taxon>Diplogelasinosporaceae</taxon>
        <taxon>Diplogelasinospora</taxon>
    </lineage>
</organism>
<reference evidence="6" key="1">
    <citation type="journal article" date="2023" name="Mol. Phylogenet. Evol.">
        <title>Genome-scale phylogeny and comparative genomics of the fungal order Sordariales.</title>
        <authorList>
            <person name="Hensen N."/>
            <person name="Bonometti L."/>
            <person name="Westerberg I."/>
            <person name="Brannstrom I.O."/>
            <person name="Guillou S."/>
            <person name="Cros-Aarteil S."/>
            <person name="Calhoun S."/>
            <person name="Haridas S."/>
            <person name="Kuo A."/>
            <person name="Mondo S."/>
            <person name="Pangilinan J."/>
            <person name="Riley R."/>
            <person name="LaButti K."/>
            <person name="Andreopoulos B."/>
            <person name="Lipzen A."/>
            <person name="Chen C."/>
            <person name="Yan M."/>
            <person name="Daum C."/>
            <person name="Ng V."/>
            <person name="Clum A."/>
            <person name="Steindorff A."/>
            <person name="Ohm R.A."/>
            <person name="Martin F."/>
            <person name="Silar P."/>
            <person name="Natvig D.O."/>
            <person name="Lalanne C."/>
            <person name="Gautier V."/>
            <person name="Ament-Velasquez S.L."/>
            <person name="Kruys A."/>
            <person name="Hutchinson M.I."/>
            <person name="Powell A.J."/>
            <person name="Barry K."/>
            <person name="Miller A.N."/>
            <person name="Grigoriev I.V."/>
            <person name="Debuchy R."/>
            <person name="Gladieux P."/>
            <person name="Hiltunen Thoren M."/>
            <person name="Johannesson H."/>
        </authorList>
    </citation>
    <scope>NUCLEOTIDE SEQUENCE [LARGE SCALE GENOMIC DNA]</scope>
    <source>
        <strain evidence="6">CBS 340.73</strain>
    </source>
</reference>
<accession>A0AAN6NB45</accession>
<evidence type="ECO:0000259" key="4">
    <source>
        <dbReference type="Pfam" id="PF01494"/>
    </source>
</evidence>
<dbReference type="AlphaFoldDB" id="A0AAN6NB45"/>
<evidence type="ECO:0000256" key="2">
    <source>
        <dbReference type="ARBA" id="ARBA00022827"/>
    </source>
</evidence>
<dbReference type="Proteomes" id="UP001303473">
    <property type="component" value="Unassembled WGS sequence"/>
</dbReference>
<evidence type="ECO:0000256" key="3">
    <source>
        <dbReference type="ARBA" id="ARBA00023002"/>
    </source>
</evidence>
<keyword evidence="6" id="KW-1185">Reference proteome</keyword>
<protein>
    <recommendedName>
        <fullName evidence="4">FAD-binding domain-containing protein</fullName>
    </recommendedName>
</protein>
<gene>
    <name evidence="5" type="ORF">QBC46DRAFT_379772</name>
</gene>
<dbReference type="PRINTS" id="PR00420">
    <property type="entry name" value="RNGMNOXGNASE"/>
</dbReference>
<dbReference type="GO" id="GO:0016491">
    <property type="term" value="F:oxidoreductase activity"/>
    <property type="evidence" value="ECO:0007669"/>
    <property type="project" value="UniProtKB-KW"/>
</dbReference>
<name>A0AAN6NB45_9PEZI</name>
<evidence type="ECO:0000256" key="1">
    <source>
        <dbReference type="ARBA" id="ARBA00022630"/>
    </source>
</evidence>
<keyword evidence="2" id="KW-0274">FAD</keyword>
<dbReference type="Gene3D" id="3.50.50.60">
    <property type="entry name" value="FAD/NAD(P)-binding domain"/>
    <property type="match status" value="1"/>
</dbReference>
<comment type="caution">
    <text evidence="5">The sequence shown here is derived from an EMBL/GenBank/DDBJ whole genome shotgun (WGS) entry which is preliminary data.</text>
</comment>
<dbReference type="EMBL" id="MU853773">
    <property type="protein sequence ID" value="KAK3942505.1"/>
    <property type="molecule type" value="Genomic_DNA"/>
</dbReference>
<keyword evidence="3" id="KW-0560">Oxidoreductase</keyword>
<evidence type="ECO:0000313" key="5">
    <source>
        <dbReference type="EMBL" id="KAK3942505.1"/>
    </source>
</evidence>
<dbReference type="InterPro" id="IPR002938">
    <property type="entry name" value="FAD-bd"/>
</dbReference>
<dbReference type="PANTHER" id="PTHR46865:SF7">
    <property type="entry name" value="MONOOXYGENASE, PUTATIVE (AFU_ORTHOLOGUE AFUA_8G07040)-RELATED"/>
    <property type="match status" value="1"/>
</dbReference>
<dbReference type="PANTHER" id="PTHR46865">
    <property type="entry name" value="OXIDOREDUCTASE-RELATED"/>
    <property type="match status" value="1"/>
</dbReference>
<proteinExistence type="predicted"/>